<feature type="transmembrane region" description="Helical" evidence="13">
    <location>
        <begin position="1032"/>
        <end position="1053"/>
    </location>
</feature>
<keyword evidence="10" id="KW-0325">Glycoprotein</keyword>
<dbReference type="GO" id="GO:0006506">
    <property type="term" value="P:GPI anchor biosynthetic process"/>
    <property type="evidence" value="ECO:0007669"/>
    <property type="project" value="UniProtKB-UniPathway"/>
</dbReference>
<dbReference type="GO" id="GO:0005789">
    <property type="term" value="C:endoplasmic reticulum membrane"/>
    <property type="evidence" value="ECO:0007669"/>
    <property type="project" value="UniProtKB-SubCell"/>
</dbReference>
<dbReference type="InParanoid" id="A0A482XIN3"/>
<evidence type="ECO:0000256" key="12">
    <source>
        <dbReference type="ARBA" id="ARBA00093602"/>
    </source>
</evidence>
<reference evidence="14 15" key="1">
    <citation type="journal article" date="2017" name="Gigascience">
        <title>Genome sequence of the small brown planthopper, Laodelphax striatellus.</title>
        <authorList>
            <person name="Zhu J."/>
            <person name="Jiang F."/>
            <person name="Wang X."/>
            <person name="Yang P."/>
            <person name="Bao Y."/>
            <person name="Zhao W."/>
            <person name="Wang W."/>
            <person name="Lu H."/>
            <person name="Wang Q."/>
            <person name="Cui N."/>
            <person name="Li J."/>
            <person name="Chen X."/>
            <person name="Luo L."/>
            <person name="Yu J."/>
            <person name="Kang L."/>
            <person name="Cui F."/>
        </authorList>
    </citation>
    <scope>NUCLEOTIDE SEQUENCE [LARGE SCALE GENOMIC DNA]</scope>
    <source>
        <strain evidence="14">Lst14</strain>
    </source>
</reference>
<evidence type="ECO:0000256" key="7">
    <source>
        <dbReference type="ARBA" id="ARBA00022824"/>
    </source>
</evidence>
<evidence type="ECO:0000256" key="8">
    <source>
        <dbReference type="ARBA" id="ARBA00022989"/>
    </source>
</evidence>
<dbReference type="InterPro" id="IPR002591">
    <property type="entry name" value="Phosphodiest/P_Trfase"/>
</dbReference>
<feature type="transmembrane region" description="Helical" evidence="13">
    <location>
        <begin position="7"/>
        <end position="30"/>
    </location>
</feature>
<keyword evidence="7" id="KW-0256">Endoplasmic reticulum</keyword>
<evidence type="ECO:0000256" key="13">
    <source>
        <dbReference type="SAM" id="Phobius"/>
    </source>
</evidence>
<evidence type="ECO:0000256" key="11">
    <source>
        <dbReference type="ARBA" id="ARBA00079084"/>
    </source>
</evidence>
<proteinExistence type="inferred from homology"/>
<evidence type="ECO:0000256" key="5">
    <source>
        <dbReference type="ARBA" id="ARBA00022679"/>
    </source>
</evidence>
<keyword evidence="4" id="KW-0337">GPI-anchor biosynthesis</keyword>
<gene>
    <name evidence="14" type="ORF">LSTR_LSTR010583</name>
</gene>
<dbReference type="Pfam" id="PF01663">
    <property type="entry name" value="Phosphodiest"/>
    <property type="match status" value="1"/>
</dbReference>
<feature type="transmembrane region" description="Helical" evidence="13">
    <location>
        <begin position="506"/>
        <end position="524"/>
    </location>
</feature>
<keyword evidence="5" id="KW-0808">Transferase</keyword>
<feature type="transmembrane region" description="Helical" evidence="13">
    <location>
        <begin position="644"/>
        <end position="662"/>
    </location>
</feature>
<feature type="transmembrane region" description="Helical" evidence="13">
    <location>
        <begin position="880"/>
        <end position="899"/>
    </location>
</feature>
<dbReference type="FunCoup" id="A0A482XIN3">
    <property type="interactions" value="1008"/>
</dbReference>
<dbReference type="FunFam" id="3.40.720.10:FF:000041">
    <property type="entry name" value="GPI ethanolamine phosphate transferase 3"/>
    <property type="match status" value="1"/>
</dbReference>
<dbReference type="OrthoDB" id="272139at2759"/>
<dbReference type="GO" id="GO:0051377">
    <property type="term" value="F:mannose-ethanolamine phosphotransferase activity"/>
    <property type="evidence" value="ECO:0007669"/>
    <property type="project" value="InterPro"/>
</dbReference>
<dbReference type="AlphaFoldDB" id="A0A482XIN3"/>
<evidence type="ECO:0000256" key="9">
    <source>
        <dbReference type="ARBA" id="ARBA00023136"/>
    </source>
</evidence>
<sequence length="1072" mass="120639">MAIIWKYILFIVWVSYLLLSGLLLFTRGFLLNRDVLSLNSSCKSSSPYCENLYDETNYIKGEMILDCTEDDVLSMKLNYDSDSLQHCSKNKLKVIILLIDALNYDFVAYKENQNNSNLLHHQNKLTVIHELLNKSSNHARLYKFIADPPTATMQRLKGLTTGSLPTFIDIGSNFATSEITEDNIIDQLVNLDRNLIFMGDDTWTSLYPGRFKREYSFPSFNTWDLDTVDNGIKEHLVPSIKQNDWDVIIAHFLGVDHCGHRYGPLHREMSRKLKEMNNIIREVVDAMDKDSILFVIGDHGMTMTGDHGGDSEPEVTAAMFVYSPGNVLLSPDFESETSSTNKVRQVDIVPTLATILGVPIPFSNLGSVILNVIPVASNISDIASNWKVAASAVWANIKQVTLYMQEYSKGNSQFSPEKLEKYLERYHKMRMQMENLVTPYELDKFIMESQDYLRSLRHMCEEVWVQFDSFSMSRGLVIVFLTLAFTFLLVDGIPGDRFQSIIGGKLLYFAYSAVFLSIVFVIGLKHFDMITHIETSLYFATGTSSIIIMAVTVVHHWPSIAGNWYGMSKTSDWLHFASRIIILLSIVGVFSNSYIVEEGSVITFLLLTLVWFSVLEVKPEKAKKQKVADTFSVKSIVGSARGKVMMLAMLLSVLVRVSTRYWRCREEQMQCMPNKRLISNSSQCLVTILCLAVLITACRICLRSLGNLVGFSPTVFVSRYAPTISVVSLGGYWILHALPLETQGKLFVPWQLRLLPRTVVLTALGGLLVLFVRPLSVYHLTNSTIIPTDNVVPALFHQLKELMVRRTGGDVKGYPVVFGLATVYSATFLNAIVFLSLLGALLLGQSTVVSIVLLLVTLILLAAISAILRQNKTIMFAQLFEVPWWIIVCWGLSAVHYFYSTGHQAVFSALHWDSAFIMSAGTNLDSYIIPGLLVIANTFCSQMIHAILLPLLLIAPFTLNAIAPKLLFDKDSSEVKRAEMMLFERESLLARAVFSLTIRYILFQGLRVFTCMLAAVIHSRHLMVWKVFAPKLIFEGISFAVTLPCLLAGVLLLQRITASIDLLLRSLEDNHR</sequence>
<feature type="transmembrane region" description="Helical" evidence="13">
    <location>
        <begin position="813"/>
        <end position="842"/>
    </location>
</feature>
<feature type="transmembrane region" description="Helical" evidence="13">
    <location>
        <begin position="714"/>
        <end position="734"/>
    </location>
</feature>
<protein>
    <recommendedName>
        <fullName evidence="12">GPI ethanolamine phosphate transferase 3, catalytic subunit</fullName>
    </recommendedName>
    <alternativeName>
        <fullName evidence="11">Phosphatidylinositol-glycan biosynthesis class O protein</fullName>
    </alternativeName>
</protein>
<keyword evidence="8 13" id="KW-1133">Transmembrane helix</keyword>
<dbReference type="PANTHER" id="PTHR23071:SF1">
    <property type="entry name" value="GPI ETHANOLAMINE PHOSPHATE TRANSFERASE 3"/>
    <property type="match status" value="1"/>
</dbReference>
<comment type="similarity">
    <text evidence="3">Belongs to the PIGG/PIGN/PIGO family. PIGO subfamily.</text>
</comment>
<feature type="transmembrane region" description="Helical" evidence="13">
    <location>
        <begin position="943"/>
        <end position="968"/>
    </location>
</feature>
<dbReference type="UniPathway" id="UPA00196"/>
<feature type="transmembrane region" description="Helical" evidence="13">
    <location>
        <begin position="576"/>
        <end position="595"/>
    </location>
</feature>
<organism evidence="14 15">
    <name type="scientific">Laodelphax striatellus</name>
    <name type="common">Small brown planthopper</name>
    <name type="synonym">Delphax striatella</name>
    <dbReference type="NCBI Taxonomy" id="195883"/>
    <lineage>
        <taxon>Eukaryota</taxon>
        <taxon>Metazoa</taxon>
        <taxon>Ecdysozoa</taxon>
        <taxon>Arthropoda</taxon>
        <taxon>Hexapoda</taxon>
        <taxon>Insecta</taxon>
        <taxon>Pterygota</taxon>
        <taxon>Neoptera</taxon>
        <taxon>Paraneoptera</taxon>
        <taxon>Hemiptera</taxon>
        <taxon>Auchenorrhyncha</taxon>
        <taxon>Fulgoroidea</taxon>
        <taxon>Delphacidae</taxon>
        <taxon>Criomorphinae</taxon>
        <taxon>Laodelphax</taxon>
    </lineage>
</organism>
<dbReference type="InterPro" id="IPR017850">
    <property type="entry name" value="Alkaline_phosphatase_core_sf"/>
</dbReference>
<dbReference type="SMR" id="A0A482XIN3"/>
<evidence type="ECO:0000313" key="15">
    <source>
        <dbReference type="Proteomes" id="UP000291343"/>
    </source>
</evidence>
<dbReference type="CDD" id="cd16023">
    <property type="entry name" value="GPI_EPT_3"/>
    <property type="match status" value="1"/>
</dbReference>
<dbReference type="SUPFAM" id="SSF53649">
    <property type="entry name" value="Alkaline phosphatase-like"/>
    <property type="match status" value="1"/>
</dbReference>
<accession>A0A482XIN3</accession>
<feature type="transmembrane region" description="Helical" evidence="13">
    <location>
        <begin position="682"/>
        <end position="702"/>
    </location>
</feature>
<evidence type="ECO:0000256" key="1">
    <source>
        <dbReference type="ARBA" id="ARBA00004477"/>
    </source>
</evidence>
<dbReference type="Proteomes" id="UP000291343">
    <property type="component" value="Unassembled WGS sequence"/>
</dbReference>
<dbReference type="STRING" id="195883.A0A482XIN3"/>
<comment type="subcellular location">
    <subcellularLocation>
        <location evidence="1">Endoplasmic reticulum membrane</location>
        <topology evidence="1">Multi-pass membrane protein</topology>
    </subcellularLocation>
</comment>
<comment type="caution">
    <text evidence="14">The sequence shown here is derived from an EMBL/GenBank/DDBJ whole genome shotgun (WGS) entry which is preliminary data.</text>
</comment>
<feature type="transmembrane region" description="Helical" evidence="13">
    <location>
        <begin position="601"/>
        <end position="617"/>
    </location>
</feature>
<evidence type="ECO:0000256" key="2">
    <source>
        <dbReference type="ARBA" id="ARBA00004687"/>
    </source>
</evidence>
<evidence type="ECO:0000256" key="10">
    <source>
        <dbReference type="ARBA" id="ARBA00023180"/>
    </source>
</evidence>
<dbReference type="Gene3D" id="3.40.720.10">
    <property type="entry name" value="Alkaline Phosphatase, subunit A"/>
    <property type="match status" value="1"/>
</dbReference>
<dbReference type="EMBL" id="QKKF02008541">
    <property type="protein sequence ID" value="RZF45632.1"/>
    <property type="molecule type" value="Genomic_DNA"/>
</dbReference>
<keyword evidence="6 13" id="KW-0812">Transmembrane</keyword>
<feature type="transmembrane region" description="Helical" evidence="13">
    <location>
        <begin position="848"/>
        <end position="868"/>
    </location>
</feature>
<feature type="transmembrane region" description="Helical" evidence="13">
    <location>
        <begin position="475"/>
        <end position="494"/>
    </location>
</feature>
<feature type="transmembrane region" description="Helical" evidence="13">
    <location>
        <begin position="988"/>
        <end position="1017"/>
    </location>
</feature>
<evidence type="ECO:0000256" key="3">
    <source>
        <dbReference type="ARBA" id="ARBA00008695"/>
    </source>
</evidence>
<evidence type="ECO:0000256" key="4">
    <source>
        <dbReference type="ARBA" id="ARBA00022502"/>
    </source>
</evidence>
<comment type="pathway">
    <text evidence="2">Glycolipid biosynthesis; glycosylphosphatidylinositol-anchor biosynthesis.</text>
</comment>
<dbReference type="InterPro" id="IPR037675">
    <property type="entry name" value="PIG-O_N"/>
</dbReference>
<keyword evidence="9 13" id="KW-0472">Membrane</keyword>
<feature type="transmembrane region" description="Helical" evidence="13">
    <location>
        <begin position="536"/>
        <end position="555"/>
    </location>
</feature>
<keyword evidence="15" id="KW-1185">Reference proteome</keyword>
<evidence type="ECO:0000313" key="14">
    <source>
        <dbReference type="EMBL" id="RZF45632.1"/>
    </source>
</evidence>
<evidence type="ECO:0000256" key="6">
    <source>
        <dbReference type="ARBA" id="ARBA00022692"/>
    </source>
</evidence>
<dbReference type="PANTHER" id="PTHR23071">
    <property type="entry name" value="PHOSPHATIDYLINOSITOL GLYCAN"/>
    <property type="match status" value="1"/>
</dbReference>
<name>A0A482XIN3_LAOST</name>
<dbReference type="InterPro" id="IPR039524">
    <property type="entry name" value="PIGO/GPI13"/>
</dbReference>
<feature type="transmembrane region" description="Helical" evidence="13">
    <location>
        <begin position="754"/>
        <end position="772"/>
    </location>
</feature>